<proteinExistence type="predicted"/>
<dbReference type="CDD" id="cd16341">
    <property type="entry name" value="FdhE"/>
    <property type="match status" value="1"/>
</dbReference>
<protein>
    <submittedName>
        <fullName evidence="1">FdhE protein</fullName>
    </submittedName>
</protein>
<dbReference type="InterPro" id="IPR024064">
    <property type="entry name" value="FdhE-like_sf"/>
</dbReference>
<dbReference type="PANTHER" id="PTHR37689">
    <property type="entry name" value="PROTEIN FDHE"/>
    <property type="match status" value="1"/>
</dbReference>
<dbReference type="Gene3D" id="3.90.1670.10">
    <property type="entry name" value="FdhE-like domain"/>
    <property type="match status" value="1"/>
</dbReference>
<organism evidence="1 2">
    <name type="scientific">Caldalkalibacillus uzonensis</name>
    <dbReference type="NCBI Taxonomy" id="353224"/>
    <lineage>
        <taxon>Bacteria</taxon>
        <taxon>Bacillati</taxon>
        <taxon>Bacillota</taxon>
        <taxon>Bacilli</taxon>
        <taxon>Bacillales</taxon>
        <taxon>Bacillaceae</taxon>
        <taxon>Caldalkalibacillus</taxon>
    </lineage>
</organism>
<dbReference type="RefSeq" id="WP_307339874.1">
    <property type="nucleotide sequence ID" value="NZ_JAUSUQ010000008.1"/>
</dbReference>
<accession>A0ABU0CT80</accession>
<name>A0ABU0CT80_9BACI</name>
<dbReference type="SUPFAM" id="SSF144020">
    <property type="entry name" value="FdhE-like"/>
    <property type="match status" value="1"/>
</dbReference>
<dbReference type="Proteomes" id="UP001232445">
    <property type="component" value="Unassembled WGS sequence"/>
</dbReference>
<dbReference type="PANTHER" id="PTHR37689:SF1">
    <property type="entry name" value="PROTEIN FDHE"/>
    <property type="match status" value="1"/>
</dbReference>
<keyword evidence="2" id="KW-1185">Reference proteome</keyword>
<comment type="caution">
    <text evidence="1">The sequence shown here is derived from an EMBL/GenBank/DDBJ whole genome shotgun (WGS) entry which is preliminary data.</text>
</comment>
<evidence type="ECO:0000313" key="1">
    <source>
        <dbReference type="EMBL" id="MDQ0339623.1"/>
    </source>
</evidence>
<evidence type="ECO:0000313" key="2">
    <source>
        <dbReference type="Proteomes" id="UP001232445"/>
    </source>
</evidence>
<sequence length="288" mass="33301">MTQVEAVRKLWQRTVDKNKHYKPLMKVHLELVETLEAYAPPPLSSSSVPEDEMNEKLSQGVPFLNGWEDTIDSTSAQRLFTALCRWSGLGKAKNQFKRAAMHLTGQDIENLLCAFLEGNEEEVARFAAAYQLPLDVLIIVLRYSLLPTLNRYSEHILNSGLFDDEKWMRPYCPVCGDRHGLAEFRGDERIRHFRCLSCAADWKYWRIGCPYCENRDHEQLHSWFFQEETGHYQLDVCERCHGYVKGVNKIERSSIPVLLFDDFLTTSLDYLAQEKGFHLGAGDKLLVH</sequence>
<reference evidence="1 2" key="1">
    <citation type="submission" date="2023-07" db="EMBL/GenBank/DDBJ databases">
        <title>Genomic Encyclopedia of Type Strains, Phase IV (KMG-IV): sequencing the most valuable type-strain genomes for metagenomic binning, comparative biology and taxonomic classification.</title>
        <authorList>
            <person name="Goeker M."/>
        </authorList>
    </citation>
    <scope>NUCLEOTIDE SEQUENCE [LARGE SCALE GENOMIC DNA]</scope>
    <source>
        <strain evidence="1 2">DSM 17740</strain>
    </source>
</reference>
<gene>
    <name evidence="1" type="ORF">J2S00_002411</name>
</gene>
<dbReference type="EMBL" id="JAUSUQ010000008">
    <property type="protein sequence ID" value="MDQ0339623.1"/>
    <property type="molecule type" value="Genomic_DNA"/>
</dbReference>
<dbReference type="InterPro" id="IPR006452">
    <property type="entry name" value="Formate_DH_accessory"/>
</dbReference>